<protein>
    <submittedName>
        <fullName evidence="2">Prepilin-type N-terminal cleavage/methylation domain-containing protein</fullName>
    </submittedName>
</protein>
<organism evidence="2 3">
    <name type="scientific">Intestinicryptomonas porci</name>
    <dbReference type="NCBI Taxonomy" id="2926320"/>
    <lineage>
        <taxon>Bacteria</taxon>
        <taxon>Pseudomonadati</taxon>
        <taxon>Verrucomicrobiota</taxon>
        <taxon>Opitutia</taxon>
        <taxon>Opitutales</taxon>
        <taxon>Intestinicryptomonaceae</taxon>
        <taxon>Intestinicryptomonas</taxon>
    </lineage>
</organism>
<proteinExistence type="predicted"/>
<sequence length="360" mass="40256">MPKQTNDFKARKGFTLIEVLAAATIMVIILGAVLLAVSDVLRSWNESAGKIEGFYEGDSLADFIQQDMQSMILKRDGKAWLQVSYPNNVGMLTGARLGGIPLRPPQIMFFSPTYVRPRFDAEQLMTKSTQRTPIAGSICAVKYQMSYKSPFRTGSANEGSNSRQPNAFYGLYRAVIDSRSTFEEALGEAQGNMNTVENALQRFWNGTCSVLSDDGYYTKGIDLKSWVLSPENFIASNIVDFQVTFAVMYPKEGEVKQYESPYEIAYIEPGTPFTVADKLYIDGKLYQRTSGGGKSYIMPNEVENGFLAFAEVSMTFISDIGAQEIRNLSGENKQQRFKELRMKYGTTTTRKISFMVQPAE</sequence>
<keyword evidence="1" id="KW-0472">Membrane</keyword>
<dbReference type="Proteomes" id="UP001275932">
    <property type="component" value="Unassembled WGS sequence"/>
</dbReference>
<keyword evidence="1" id="KW-0812">Transmembrane</keyword>
<evidence type="ECO:0000313" key="3">
    <source>
        <dbReference type="Proteomes" id="UP001275932"/>
    </source>
</evidence>
<keyword evidence="3" id="KW-1185">Reference proteome</keyword>
<dbReference type="PROSITE" id="PS00409">
    <property type="entry name" value="PROKAR_NTER_METHYL"/>
    <property type="match status" value="1"/>
</dbReference>
<evidence type="ECO:0000256" key="1">
    <source>
        <dbReference type="SAM" id="Phobius"/>
    </source>
</evidence>
<dbReference type="InterPro" id="IPR012902">
    <property type="entry name" value="N_methyl_site"/>
</dbReference>
<keyword evidence="1" id="KW-1133">Transmembrane helix</keyword>
<gene>
    <name evidence="2" type="ORF">MOX91_02670</name>
</gene>
<accession>A0ABU4WEV3</accession>
<name>A0ABU4WEV3_9BACT</name>
<feature type="transmembrane region" description="Helical" evidence="1">
    <location>
        <begin position="12"/>
        <end position="37"/>
    </location>
</feature>
<dbReference type="NCBIfam" id="TIGR02532">
    <property type="entry name" value="IV_pilin_GFxxxE"/>
    <property type="match status" value="1"/>
</dbReference>
<comment type="caution">
    <text evidence="2">The sequence shown here is derived from an EMBL/GenBank/DDBJ whole genome shotgun (WGS) entry which is preliminary data.</text>
</comment>
<dbReference type="EMBL" id="JALBUT010000002">
    <property type="protein sequence ID" value="MDX8415084.1"/>
    <property type="molecule type" value="Genomic_DNA"/>
</dbReference>
<dbReference type="Pfam" id="PF07963">
    <property type="entry name" value="N_methyl"/>
    <property type="match status" value="1"/>
</dbReference>
<dbReference type="RefSeq" id="WP_370396529.1">
    <property type="nucleotide sequence ID" value="NZ_JALBUT010000002.1"/>
</dbReference>
<evidence type="ECO:0000313" key="2">
    <source>
        <dbReference type="EMBL" id="MDX8415084.1"/>
    </source>
</evidence>
<reference evidence="2 3" key="1">
    <citation type="submission" date="2022-03" db="EMBL/GenBank/DDBJ databases">
        <title>Novel taxa within the pig intestine.</title>
        <authorList>
            <person name="Wylensek D."/>
            <person name="Bishof K."/>
            <person name="Afrizal A."/>
            <person name="Clavel T."/>
        </authorList>
    </citation>
    <scope>NUCLEOTIDE SEQUENCE [LARGE SCALE GENOMIC DNA]</scope>
    <source>
        <strain evidence="2 3">CLA-KB-P66</strain>
    </source>
</reference>